<proteinExistence type="predicted"/>
<feature type="transmembrane region" description="Helical" evidence="1">
    <location>
        <begin position="92"/>
        <end position="112"/>
    </location>
</feature>
<evidence type="ECO:0000256" key="1">
    <source>
        <dbReference type="SAM" id="Phobius"/>
    </source>
</evidence>
<feature type="transmembrane region" description="Helical" evidence="1">
    <location>
        <begin position="118"/>
        <end position="141"/>
    </location>
</feature>
<dbReference type="EMBL" id="BOQL01000026">
    <property type="protein sequence ID" value="GIM69168.1"/>
    <property type="molecule type" value="Genomic_DNA"/>
</dbReference>
<dbReference type="AlphaFoldDB" id="A0A919VTR1"/>
<gene>
    <name evidence="2" type="ORF">Aau02nite_34960</name>
</gene>
<evidence type="ECO:0000313" key="3">
    <source>
        <dbReference type="Proteomes" id="UP000681340"/>
    </source>
</evidence>
<reference evidence="2" key="1">
    <citation type="submission" date="2021-03" db="EMBL/GenBank/DDBJ databases">
        <title>Whole genome shotgun sequence of Actinoplanes auranticolor NBRC 12245.</title>
        <authorList>
            <person name="Komaki H."/>
            <person name="Tamura T."/>
        </authorList>
    </citation>
    <scope>NUCLEOTIDE SEQUENCE</scope>
    <source>
        <strain evidence="2">NBRC 12245</strain>
    </source>
</reference>
<protein>
    <submittedName>
        <fullName evidence="2">Uncharacterized protein</fullName>
    </submittedName>
</protein>
<keyword evidence="1" id="KW-1133">Transmembrane helix</keyword>
<feature type="transmembrane region" description="Helical" evidence="1">
    <location>
        <begin position="30"/>
        <end position="49"/>
    </location>
</feature>
<accession>A0A919VTR1</accession>
<dbReference type="Proteomes" id="UP000681340">
    <property type="component" value="Unassembled WGS sequence"/>
</dbReference>
<evidence type="ECO:0000313" key="2">
    <source>
        <dbReference type="EMBL" id="GIM69168.1"/>
    </source>
</evidence>
<dbReference type="RefSeq" id="WP_212989448.1">
    <property type="nucleotide sequence ID" value="NZ_BAABEA010000008.1"/>
</dbReference>
<comment type="caution">
    <text evidence="2">The sequence shown here is derived from an EMBL/GenBank/DDBJ whole genome shotgun (WGS) entry which is preliminary data.</text>
</comment>
<sequence>MDIDVNGSRSAAPPSRLTTLIAVLRGNENFQLIATVVLIVMTIAGLILQGSDYAAHIHGPLAFLGALAGLGIPLVAITLLALTRPGRRRARWLIAAAPAVLVTLFLALLPPVTAGHGWLGVLLTVLVTLTYDVVAIAYLLVLRPWAWISRDDGGAGR</sequence>
<name>A0A919VTR1_9ACTN</name>
<keyword evidence="1" id="KW-0472">Membrane</keyword>
<keyword evidence="1" id="KW-0812">Transmembrane</keyword>
<feature type="transmembrane region" description="Helical" evidence="1">
    <location>
        <begin position="61"/>
        <end position="80"/>
    </location>
</feature>
<keyword evidence="3" id="KW-1185">Reference proteome</keyword>
<organism evidence="2 3">
    <name type="scientific">Actinoplanes auranticolor</name>
    <dbReference type="NCBI Taxonomy" id="47988"/>
    <lineage>
        <taxon>Bacteria</taxon>
        <taxon>Bacillati</taxon>
        <taxon>Actinomycetota</taxon>
        <taxon>Actinomycetes</taxon>
        <taxon>Micromonosporales</taxon>
        <taxon>Micromonosporaceae</taxon>
        <taxon>Actinoplanes</taxon>
    </lineage>
</organism>